<dbReference type="PROSITE" id="PS50857">
    <property type="entry name" value="COX2_CUA"/>
    <property type="match status" value="1"/>
</dbReference>
<dbReference type="InterPro" id="IPR008972">
    <property type="entry name" value="Cupredoxin"/>
</dbReference>
<evidence type="ECO:0000256" key="11">
    <source>
        <dbReference type="ARBA" id="ARBA00023136"/>
    </source>
</evidence>
<evidence type="ECO:0000256" key="7">
    <source>
        <dbReference type="ARBA" id="ARBA00022967"/>
    </source>
</evidence>
<evidence type="ECO:0000256" key="13">
    <source>
        <dbReference type="ARBA" id="ARBA00047816"/>
    </source>
</evidence>
<dbReference type="Proteomes" id="UP000307749">
    <property type="component" value="Unassembled WGS sequence"/>
</dbReference>
<comment type="subcellular location">
    <subcellularLocation>
        <location evidence="14">Cell membrane</location>
        <topology evidence="14">Multi-pass membrane protein</topology>
    </subcellularLocation>
    <subcellularLocation>
        <location evidence="1">Membrane</location>
        <topology evidence="1">Multi-pass membrane protein</topology>
    </subcellularLocation>
</comment>
<dbReference type="InterPro" id="IPR001505">
    <property type="entry name" value="Copper_CuA"/>
</dbReference>
<protein>
    <recommendedName>
        <fullName evidence="15">Cytochrome c oxidase subunit 2</fullName>
        <ecNumber evidence="15">7.1.1.9</ecNumber>
    </recommendedName>
</protein>
<evidence type="ECO:0000256" key="17">
    <source>
        <dbReference type="SAM" id="SignalP"/>
    </source>
</evidence>
<evidence type="ECO:0000256" key="1">
    <source>
        <dbReference type="ARBA" id="ARBA00004141"/>
    </source>
</evidence>
<evidence type="ECO:0000256" key="2">
    <source>
        <dbReference type="ARBA" id="ARBA00007866"/>
    </source>
</evidence>
<keyword evidence="11 16" id="KW-0472">Membrane</keyword>
<evidence type="ECO:0000313" key="20">
    <source>
        <dbReference type="EMBL" id="THD10591.1"/>
    </source>
</evidence>
<dbReference type="InterPro" id="IPR011759">
    <property type="entry name" value="Cyt_c_oxidase_su2_TM_dom"/>
</dbReference>
<feature type="domain" description="Cytochrome oxidase subunit II transmembrane region profile" evidence="19">
    <location>
        <begin position="39"/>
        <end position="134"/>
    </location>
</feature>
<keyword evidence="3 14" id="KW-0813">Transport</keyword>
<dbReference type="InterPro" id="IPR014222">
    <property type="entry name" value="Cyt_c_oxidase_su2"/>
</dbReference>
<comment type="catalytic activity">
    <reaction evidence="13 15">
        <text>4 Fe(II)-[cytochrome c] + O2 + 8 H(+)(in) = 4 Fe(III)-[cytochrome c] + 2 H2O + 4 H(+)(out)</text>
        <dbReference type="Rhea" id="RHEA:11436"/>
        <dbReference type="Rhea" id="RHEA-COMP:10350"/>
        <dbReference type="Rhea" id="RHEA-COMP:14399"/>
        <dbReference type="ChEBI" id="CHEBI:15377"/>
        <dbReference type="ChEBI" id="CHEBI:15378"/>
        <dbReference type="ChEBI" id="CHEBI:15379"/>
        <dbReference type="ChEBI" id="CHEBI:29033"/>
        <dbReference type="ChEBI" id="CHEBI:29034"/>
        <dbReference type="EC" id="7.1.1.9"/>
    </reaction>
</comment>
<feature type="signal peptide" evidence="17">
    <location>
        <begin position="1"/>
        <end position="35"/>
    </location>
</feature>
<dbReference type="OrthoDB" id="9781261at2"/>
<keyword evidence="5 14" id="KW-0812">Transmembrane</keyword>
<dbReference type="Gene3D" id="1.10.287.90">
    <property type="match status" value="1"/>
</dbReference>
<keyword evidence="10 15" id="KW-0186">Copper</keyword>
<evidence type="ECO:0000256" key="9">
    <source>
        <dbReference type="ARBA" id="ARBA00022989"/>
    </source>
</evidence>
<dbReference type="AlphaFoldDB" id="A0A4V3UTG7"/>
<dbReference type="GO" id="GO:0004129">
    <property type="term" value="F:cytochrome-c oxidase activity"/>
    <property type="evidence" value="ECO:0007669"/>
    <property type="project" value="UniProtKB-EC"/>
</dbReference>
<keyword evidence="7" id="KW-1278">Translocase</keyword>
<feature type="chain" id="PRO_5020635350" description="Cytochrome c oxidase subunit 2" evidence="17">
    <location>
        <begin position="36"/>
        <end position="315"/>
    </location>
</feature>
<name>A0A4V3UTG7_9GAMM</name>
<dbReference type="PRINTS" id="PR01166">
    <property type="entry name" value="CYCOXIDASEII"/>
</dbReference>
<dbReference type="GO" id="GO:0005507">
    <property type="term" value="F:copper ion binding"/>
    <property type="evidence" value="ECO:0007669"/>
    <property type="project" value="InterPro"/>
</dbReference>
<dbReference type="PROSITE" id="PS50999">
    <property type="entry name" value="COX2_TM"/>
    <property type="match status" value="1"/>
</dbReference>
<evidence type="ECO:0000256" key="14">
    <source>
        <dbReference type="RuleBase" id="RU000456"/>
    </source>
</evidence>
<keyword evidence="9 16" id="KW-1133">Transmembrane helix</keyword>
<sequence length="315" mass="34829">MTQLATRPATRPSAHWRARMLLALAGMLVSTAALANPEHPTQWQINLTRGASPLSHDVWDLHMAVFYVCVGIGVVVYGAMIYAMLKFRKSKGAEAAQFTHNTKAEVIWTILPVLILIGLAWPATRILVYENNTSHSVLTVKVTGVQWKWFYEYIDYKGQPVNNVSIISMLATDSNDARQMDSGISPWSIKSAHGVDDYLLNVDHPLVVPTHTKIQFLITAADVIHGFWVPALGWQADAIPGQIHDAWGQLDKPGTYRGQCAQLCGQDHAYMPIVIKAVPRAEFQQWLVTQENKSRMQDVSRTAQVVAAPGAAPQG</sequence>
<dbReference type="PANTHER" id="PTHR22888">
    <property type="entry name" value="CYTOCHROME C OXIDASE, SUBUNIT II"/>
    <property type="match status" value="1"/>
</dbReference>
<dbReference type="Pfam" id="PF00116">
    <property type="entry name" value="COX2"/>
    <property type="match status" value="1"/>
</dbReference>
<evidence type="ECO:0000256" key="5">
    <source>
        <dbReference type="ARBA" id="ARBA00022692"/>
    </source>
</evidence>
<keyword evidence="6 15" id="KW-0479">Metal-binding</keyword>
<feature type="transmembrane region" description="Helical" evidence="16">
    <location>
        <begin position="106"/>
        <end position="124"/>
    </location>
</feature>
<dbReference type="EC" id="7.1.1.9" evidence="15"/>
<evidence type="ECO:0000256" key="4">
    <source>
        <dbReference type="ARBA" id="ARBA00022660"/>
    </source>
</evidence>
<keyword evidence="21" id="KW-1185">Reference proteome</keyword>
<dbReference type="InterPro" id="IPR002429">
    <property type="entry name" value="CcO_II-like_C"/>
</dbReference>
<evidence type="ECO:0000256" key="16">
    <source>
        <dbReference type="SAM" id="Phobius"/>
    </source>
</evidence>
<keyword evidence="17" id="KW-0732">Signal</keyword>
<evidence type="ECO:0000259" key="18">
    <source>
        <dbReference type="PROSITE" id="PS50857"/>
    </source>
</evidence>
<dbReference type="InterPro" id="IPR036257">
    <property type="entry name" value="Cyt_c_oxidase_su2_TM_sf"/>
</dbReference>
<evidence type="ECO:0000313" key="21">
    <source>
        <dbReference type="Proteomes" id="UP000307749"/>
    </source>
</evidence>
<dbReference type="NCBIfam" id="TIGR02866">
    <property type="entry name" value="CoxB"/>
    <property type="match status" value="1"/>
</dbReference>
<evidence type="ECO:0000259" key="19">
    <source>
        <dbReference type="PROSITE" id="PS50999"/>
    </source>
</evidence>
<evidence type="ECO:0000256" key="12">
    <source>
        <dbReference type="ARBA" id="ARBA00024688"/>
    </source>
</evidence>
<reference evidence="20 21" key="1">
    <citation type="submission" date="2017-02" db="EMBL/GenBank/DDBJ databases">
        <title>Whole genome sequencing of Metallibacterium scheffleri DSM 24874 (T).</title>
        <authorList>
            <person name="Kumar S."/>
            <person name="Patil P."/>
            <person name="Patil P.B."/>
        </authorList>
    </citation>
    <scope>NUCLEOTIDE SEQUENCE [LARGE SCALE GENOMIC DNA]</scope>
    <source>
        <strain evidence="20 21">DSM 24874</strain>
    </source>
</reference>
<evidence type="ECO:0000256" key="3">
    <source>
        <dbReference type="ARBA" id="ARBA00022448"/>
    </source>
</evidence>
<proteinExistence type="inferred from homology"/>
<evidence type="ECO:0000256" key="6">
    <source>
        <dbReference type="ARBA" id="ARBA00022723"/>
    </source>
</evidence>
<dbReference type="SUPFAM" id="SSF49503">
    <property type="entry name" value="Cupredoxins"/>
    <property type="match status" value="1"/>
</dbReference>
<feature type="domain" description="Cytochrome oxidase subunit II copper A binding" evidence="18">
    <location>
        <begin position="135"/>
        <end position="289"/>
    </location>
</feature>
<evidence type="ECO:0000256" key="10">
    <source>
        <dbReference type="ARBA" id="ARBA00023008"/>
    </source>
</evidence>
<gene>
    <name evidence="20" type="ORF">B1806_07780</name>
</gene>
<dbReference type="PANTHER" id="PTHR22888:SF9">
    <property type="entry name" value="CYTOCHROME C OXIDASE SUBUNIT 2"/>
    <property type="match status" value="1"/>
</dbReference>
<dbReference type="GO" id="GO:0042773">
    <property type="term" value="P:ATP synthesis coupled electron transport"/>
    <property type="evidence" value="ECO:0007669"/>
    <property type="project" value="TreeGrafter"/>
</dbReference>
<organism evidence="20 21">
    <name type="scientific">Metallibacterium scheffleri</name>
    <dbReference type="NCBI Taxonomy" id="993689"/>
    <lineage>
        <taxon>Bacteria</taxon>
        <taxon>Pseudomonadati</taxon>
        <taxon>Pseudomonadota</taxon>
        <taxon>Gammaproteobacteria</taxon>
        <taxon>Lysobacterales</taxon>
        <taxon>Rhodanobacteraceae</taxon>
        <taxon>Metallibacterium</taxon>
    </lineage>
</organism>
<keyword evidence="8 14" id="KW-0249">Electron transport</keyword>
<dbReference type="Pfam" id="PF02790">
    <property type="entry name" value="COX2_TM"/>
    <property type="match status" value="1"/>
</dbReference>
<dbReference type="RefSeq" id="WP_081125904.1">
    <property type="nucleotide sequence ID" value="NZ_DAHXOC010000001.1"/>
</dbReference>
<dbReference type="InterPro" id="IPR045187">
    <property type="entry name" value="CcO_II"/>
</dbReference>
<comment type="function">
    <text evidence="12 15">Subunits I and II form the functional core of the enzyme complex. Electrons originating in cytochrome c are transferred via heme a and Cu(A) to the binuclear center formed by heme a3 and Cu(B).</text>
</comment>
<dbReference type="EMBL" id="MWQO01000024">
    <property type="protein sequence ID" value="THD10591.1"/>
    <property type="molecule type" value="Genomic_DNA"/>
</dbReference>
<comment type="cofactor">
    <cofactor evidence="15">
        <name>Cu cation</name>
        <dbReference type="ChEBI" id="CHEBI:23378"/>
    </cofactor>
    <text evidence="15">Binds a copper A center.</text>
</comment>
<feature type="transmembrane region" description="Helical" evidence="16">
    <location>
        <begin position="61"/>
        <end position="85"/>
    </location>
</feature>
<keyword evidence="4 14" id="KW-0679">Respiratory chain</keyword>
<comment type="caution">
    <text evidence="20">The sequence shown here is derived from an EMBL/GenBank/DDBJ whole genome shotgun (WGS) entry which is preliminary data.</text>
</comment>
<dbReference type="SUPFAM" id="SSF81464">
    <property type="entry name" value="Cytochrome c oxidase subunit II-like, transmembrane region"/>
    <property type="match status" value="1"/>
</dbReference>
<dbReference type="Gene3D" id="2.60.40.420">
    <property type="entry name" value="Cupredoxins - blue copper proteins"/>
    <property type="match status" value="1"/>
</dbReference>
<dbReference type="GO" id="GO:0016491">
    <property type="term" value="F:oxidoreductase activity"/>
    <property type="evidence" value="ECO:0007669"/>
    <property type="project" value="InterPro"/>
</dbReference>
<dbReference type="STRING" id="993689.GCA_002077135_00466"/>
<dbReference type="GO" id="GO:0005886">
    <property type="term" value="C:plasma membrane"/>
    <property type="evidence" value="ECO:0007669"/>
    <property type="project" value="UniProtKB-SubCell"/>
</dbReference>
<evidence type="ECO:0000256" key="15">
    <source>
        <dbReference type="RuleBase" id="RU004024"/>
    </source>
</evidence>
<comment type="similarity">
    <text evidence="2 14">Belongs to the cytochrome c oxidase subunit 2 family.</text>
</comment>
<dbReference type="PROSITE" id="PS00078">
    <property type="entry name" value="COX2"/>
    <property type="match status" value="1"/>
</dbReference>
<evidence type="ECO:0000256" key="8">
    <source>
        <dbReference type="ARBA" id="ARBA00022982"/>
    </source>
</evidence>
<accession>A0A4V3UTG7</accession>